<dbReference type="EMBL" id="JBGFUD010000674">
    <property type="protein sequence ID" value="MFH4975020.1"/>
    <property type="molecule type" value="Genomic_DNA"/>
</dbReference>
<evidence type="ECO:0000256" key="1">
    <source>
        <dbReference type="ARBA" id="ARBA00009686"/>
    </source>
</evidence>
<comment type="caution">
    <text evidence="4">The sequence shown here is derived from an EMBL/GenBank/DDBJ whole genome shotgun (WGS) entry which is preliminary data.</text>
</comment>
<organism evidence="4 5">
    <name type="scientific">Gnathostoma spinigerum</name>
    <dbReference type="NCBI Taxonomy" id="75299"/>
    <lineage>
        <taxon>Eukaryota</taxon>
        <taxon>Metazoa</taxon>
        <taxon>Ecdysozoa</taxon>
        <taxon>Nematoda</taxon>
        <taxon>Chromadorea</taxon>
        <taxon>Rhabditida</taxon>
        <taxon>Spirurina</taxon>
        <taxon>Gnathostomatomorpha</taxon>
        <taxon>Gnathostomatoidea</taxon>
        <taxon>Gnathostomatidae</taxon>
        <taxon>Gnathostoma</taxon>
    </lineage>
</organism>
<evidence type="ECO:0000313" key="5">
    <source>
        <dbReference type="Proteomes" id="UP001608902"/>
    </source>
</evidence>
<feature type="region of interest" description="Disordered" evidence="2">
    <location>
        <begin position="238"/>
        <end position="261"/>
    </location>
</feature>
<name>A0ABD6E4V2_9BILA</name>
<feature type="region of interest" description="Disordered" evidence="2">
    <location>
        <begin position="1"/>
        <end position="52"/>
    </location>
</feature>
<dbReference type="InterPro" id="IPR024253">
    <property type="entry name" value="Phosducin_thioredoxin-like_dom"/>
</dbReference>
<feature type="domain" description="Phosducin" evidence="3">
    <location>
        <begin position="87"/>
        <end position="217"/>
    </location>
</feature>
<accession>A0ABD6E4V2</accession>
<dbReference type="PANTHER" id="PTHR46052:SF1">
    <property type="entry name" value="PHOSDUCIN-LIKE PROTEIN"/>
    <property type="match status" value="1"/>
</dbReference>
<proteinExistence type="inferred from homology"/>
<feature type="compositionally biased region" description="Basic and acidic residues" evidence="2">
    <location>
        <begin position="33"/>
        <end position="46"/>
    </location>
</feature>
<dbReference type="AlphaFoldDB" id="A0ABD6E4V2"/>
<dbReference type="Pfam" id="PF02114">
    <property type="entry name" value="Phosducin"/>
    <property type="match status" value="1"/>
</dbReference>
<dbReference type="PANTHER" id="PTHR46052">
    <property type="entry name" value="PHOSDUCIN-LIKE PROTEIN"/>
    <property type="match status" value="1"/>
</dbReference>
<dbReference type="Gene3D" id="3.40.30.10">
    <property type="entry name" value="Glutaredoxin"/>
    <property type="match status" value="1"/>
</dbReference>
<dbReference type="InterPro" id="IPR036249">
    <property type="entry name" value="Thioredoxin-like_sf"/>
</dbReference>
<dbReference type="CDD" id="cd02987">
    <property type="entry name" value="Phd_like_Phd"/>
    <property type="match status" value="1"/>
</dbReference>
<reference evidence="4 5" key="1">
    <citation type="submission" date="2024-08" db="EMBL/GenBank/DDBJ databases">
        <title>Gnathostoma spinigerum genome.</title>
        <authorList>
            <person name="Gonzalez-Bertolin B."/>
            <person name="Monzon S."/>
            <person name="Zaballos A."/>
            <person name="Jimenez P."/>
            <person name="Dekumyoy P."/>
            <person name="Varona S."/>
            <person name="Cuesta I."/>
            <person name="Sumanam S."/>
            <person name="Adisakwattana P."/>
            <person name="Gasser R.B."/>
            <person name="Hernandez-Gonzalez A."/>
            <person name="Young N.D."/>
            <person name="Perteguer M.J."/>
        </authorList>
    </citation>
    <scope>NUCLEOTIDE SEQUENCE [LARGE SCALE GENOMIC DNA]</scope>
    <source>
        <strain evidence="4">AL3</strain>
        <tissue evidence="4">Liver</tissue>
    </source>
</reference>
<comment type="similarity">
    <text evidence="1">Belongs to the phosducin family.</text>
</comment>
<evidence type="ECO:0000313" key="4">
    <source>
        <dbReference type="EMBL" id="MFH4975020.1"/>
    </source>
</evidence>
<dbReference type="InterPro" id="IPR001200">
    <property type="entry name" value="Phosducin"/>
</dbReference>
<keyword evidence="5" id="KW-1185">Reference proteome</keyword>
<evidence type="ECO:0000256" key="2">
    <source>
        <dbReference type="SAM" id="MobiDB-lite"/>
    </source>
</evidence>
<evidence type="ECO:0000259" key="3">
    <source>
        <dbReference type="Pfam" id="PF02114"/>
    </source>
</evidence>
<dbReference type="Proteomes" id="UP001608902">
    <property type="component" value="Unassembled WGS sequence"/>
</dbReference>
<sequence length="261" mass="29185">MTSLEDTILYGKPTGYCSSSSDEGEDPSNAESSKVKDGSRSTEHKNIRNTGPKGVLQDWKEYKFLKAREFECKERELIKLAKKGTLHNDIDEDELDTIRRMRRKELCEIAVGSGKVRELETKEAFLTSIENCRNTFLFIHIYEKEVEGCKVLNNVLCSIAARYPSSHFVRIKSSVLNTSSAFSSKGLPTLQVYYNEALVGNFVRLTETLGEDFNADLLVRYLLSHEIDLDAQIGGGRTLGNDDSSSSSSEDCLSMLPKSGQ</sequence>
<dbReference type="InterPro" id="IPR051499">
    <property type="entry name" value="Phosducin-like_reg"/>
</dbReference>
<protein>
    <recommendedName>
        <fullName evidence="3">Phosducin domain-containing protein</fullName>
    </recommendedName>
</protein>
<gene>
    <name evidence="4" type="ORF">AB6A40_001729</name>
</gene>
<dbReference type="SUPFAM" id="SSF52833">
    <property type="entry name" value="Thioredoxin-like"/>
    <property type="match status" value="1"/>
</dbReference>